<evidence type="ECO:0000313" key="4">
    <source>
        <dbReference type="EMBL" id="CEM30678.1"/>
    </source>
</evidence>
<name>A0A0G4GKX8_9ALVE</name>
<evidence type="ECO:0000256" key="1">
    <source>
        <dbReference type="SAM" id="MobiDB-lite"/>
    </source>
</evidence>
<proteinExistence type="predicted"/>
<evidence type="ECO:0000259" key="2">
    <source>
        <dbReference type="PROSITE" id="PS51192"/>
    </source>
</evidence>
<dbReference type="Gene3D" id="3.40.50.300">
    <property type="entry name" value="P-loop containing nucleotide triphosphate hydrolases"/>
    <property type="match status" value="2"/>
</dbReference>
<evidence type="ECO:0000259" key="3">
    <source>
        <dbReference type="PROSITE" id="PS51194"/>
    </source>
</evidence>
<dbReference type="InterPro" id="IPR006935">
    <property type="entry name" value="Helicase/UvrB_N"/>
</dbReference>
<dbReference type="PANTHER" id="PTHR14074">
    <property type="entry name" value="HELICASE WITH DEATH DOMAIN-RELATED"/>
    <property type="match status" value="1"/>
</dbReference>
<sequence length="770" mass="85987">MTFHQPRPYQETAIRHAVSKNTIVHLPTGTGKTLVAARVIDHFVNTAPRKKALFIVPTRALVKQQARSCREQCMRTPPPRVIELCGSKADDLDGSQWRSIMDQNEVLVGTAEIFRKALVGRGFVACDEFSLVIFDECHNAVGGSPMASLMRDAFNKKAHTARVLGLTASFINGSIKNPEKKREGMEGLLQATIISPLGENATNSSFQSREFINVTFELPSEKETEEADRLEGLLVAQFAQVGGLFRMQLEDWKKQAKTGSTILLECGDQAMRFWAQEGIFRSLIARAEELGNVSSDPDRVRLSLSLKRGVERLKRTFFLKEVVGGGQGGDGNVRKPFSGKCERLLELLASLRLKSLRGGGRPFRGLVFVERNSMVYPLCHVLNSALRVVFSGSESKECREKVDDCESAGQGAHFEAEKEDVGEVLSQDLLDRLVRETKDALAVSEALGGEDCEVLTRWQYALPVSGVGSMKDREREAHLREFREGRVPLLVCTAAVEEGLDVAECAFVVRFSQFQTTKAHIQGSGRARKADAEVFYFCNDPAKEESKAAELRRVAADDRLALSESDQRKRKEEMEQHAEEPEIPHPFRPGTSKQPNEDVVGIANAAIAASAGELNFFNCLPALYEYAQAVFKSPFRPDDCLWEFEFVPSQITGSPDIKLPCTLSIPTDTGWKEMKKEEMREFWGTRSLEDVIRPAERLKNVKTQDRMKRQFAYKACIDLYKSNLMNSAFKATKHAKEKVRDVCDPPQFLEKLRVKSSFTDAALTDKITGS</sequence>
<dbReference type="PROSITE" id="PS51194">
    <property type="entry name" value="HELICASE_CTER"/>
    <property type="match status" value="1"/>
</dbReference>
<dbReference type="Pfam" id="PF04851">
    <property type="entry name" value="ResIII"/>
    <property type="match status" value="1"/>
</dbReference>
<dbReference type="Pfam" id="PF00271">
    <property type="entry name" value="Helicase_C"/>
    <property type="match status" value="1"/>
</dbReference>
<dbReference type="PhylomeDB" id="A0A0G4GKX8"/>
<dbReference type="GO" id="GO:0016787">
    <property type="term" value="F:hydrolase activity"/>
    <property type="evidence" value="ECO:0007669"/>
    <property type="project" value="InterPro"/>
</dbReference>
<dbReference type="SUPFAM" id="SSF52540">
    <property type="entry name" value="P-loop containing nucleoside triphosphate hydrolases"/>
    <property type="match status" value="2"/>
</dbReference>
<gene>
    <name evidence="4" type="ORF">Cvel_22367</name>
</gene>
<feature type="compositionally biased region" description="Basic and acidic residues" evidence="1">
    <location>
        <begin position="562"/>
        <end position="585"/>
    </location>
</feature>
<feature type="domain" description="Helicase ATP-binding" evidence="2">
    <location>
        <begin position="13"/>
        <end position="188"/>
    </location>
</feature>
<dbReference type="InterPro" id="IPR001650">
    <property type="entry name" value="Helicase_C-like"/>
</dbReference>
<dbReference type="EMBL" id="CDMZ01001316">
    <property type="protein sequence ID" value="CEM30678.1"/>
    <property type="molecule type" value="Genomic_DNA"/>
</dbReference>
<dbReference type="PROSITE" id="PS51192">
    <property type="entry name" value="HELICASE_ATP_BIND_1"/>
    <property type="match status" value="1"/>
</dbReference>
<reference evidence="4" key="1">
    <citation type="submission" date="2014-11" db="EMBL/GenBank/DDBJ databases">
        <authorList>
            <person name="Otto D Thomas"/>
            <person name="Naeem Raeece"/>
        </authorList>
    </citation>
    <scope>NUCLEOTIDE SEQUENCE</scope>
</reference>
<accession>A0A0G4GKX8</accession>
<organism evidence="4">
    <name type="scientific">Chromera velia CCMP2878</name>
    <dbReference type="NCBI Taxonomy" id="1169474"/>
    <lineage>
        <taxon>Eukaryota</taxon>
        <taxon>Sar</taxon>
        <taxon>Alveolata</taxon>
        <taxon>Colpodellida</taxon>
        <taxon>Chromeraceae</taxon>
        <taxon>Chromera</taxon>
    </lineage>
</organism>
<dbReference type="SMART" id="SM00487">
    <property type="entry name" value="DEXDc"/>
    <property type="match status" value="1"/>
</dbReference>
<dbReference type="VEuPathDB" id="CryptoDB:Cvel_22367"/>
<dbReference type="GO" id="GO:0005737">
    <property type="term" value="C:cytoplasm"/>
    <property type="evidence" value="ECO:0007669"/>
    <property type="project" value="TreeGrafter"/>
</dbReference>
<evidence type="ECO:0008006" key="5">
    <source>
        <dbReference type="Google" id="ProtNLM"/>
    </source>
</evidence>
<feature type="domain" description="Helicase C-terminal" evidence="3">
    <location>
        <begin position="417"/>
        <end position="582"/>
    </location>
</feature>
<dbReference type="SMART" id="SM00490">
    <property type="entry name" value="HELICc"/>
    <property type="match status" value="1"/>
</dbReference>
<dbReference type="InterPro" id="IPR014001">
    <property type="entry name" value="Helicase_ATP-bd"/>
</dbReference>
<dbReference type="InterPro" id="IPR051363">
    <property type="entry name" value="RLR_Helicase"/>
</dbReference>
<dbReference type="GO" id="GO:0005524">
    <property type="term" value="F:ATP binding"/>
    <property type="evidence" value="ECO:0007669"/>
    <property type="project" value="InterPro"/>
</dbReference>
<feature type="region of interest" description="Disordered" evidence="1">
    <location>
        <begin position="562"/>
        <end position="594"/>
    </location>
</feature>
<dbReference type="GO" id="GO:0003677">
    <property type="term" value="F:DNA binding"/>
    <property type="evidence" value="ECO:0007669"/>
    <property type="project" value="InterPro"/>
</dbReference>
<dbReference type="AlphaFoldDB" id="A0A0G4GKX8"/>
<dbReference type="InterPro" id="IPR027417">
    <property type="entry name" value="P-loop_NTPase"/>
</dbReference>
<protein>
    <recommendedName>
        <fullName evidence="5">Helicase ATP-binding domain-containing protein</fullName>
    </recommendedName>
</protein>
<dbReference type="PANTHER" id="PTHR14074:SF16">
    <property type="entry name" value="ANTIVIRAL INNATE IMMUNE RESPONSE RECEPTOR RIG-I"/>
    <property type="match status" value="1"/>
</dbReference>